<keyword evidence="2" id="KW-0175">Coiled coil</keyword>
<evidence type="ECO:0008006" key="5">
    <source>
        <dbReference type="Google" id="ProtNLM"/>
    </source>
</evidence>
<gene>
    <name evidence="3" type="ORF">DRF58_16095</name>
</gene>
<keyword evidence="4" id="KW-1185">Reference proteome</keyword>
<evidence type="ECO:0000313" key="3">
    <source>
        <dbReference type="EMBL" id="REC66669.1"/>
    </source>
</evidence>
<protein>
    <recommendedName>
        <fullName evidence="5">Tetratricopeptide repeat protein</fullName>
    </recommendedName>
</protein>
<evidence type="ECO:0000256" key="1">
    <source>
        <dbReference type="PROSITE-ProRule" id="PRU00339"/>
    </source>
</evidence>
<evidence type="ECO:0000313" key="4">
    <source>
        <dbReference type="Proteomes" id="UP000256326"/>
    </source>
</evidence>
<dbReference type="Proteomes" id="UP000256326">
    <property type="component" value="Unassembled WGS sequence"/>
</dbReference>
<dbReference type="EMBL" id="QNUG01000053">
    <property type="protein sequence ID" value="REC66669.1"/>
    <property type="molecule type" value="Genomic_DNA"/>
</dbReference>
<name>A0A3D9CLZ1_9FLAO</name>
<dbReference type="AlphaFoldDB" id="A0A3D9CLZ1"/>
<evidence type="ECO:0000256" key="2">
    <source>
        <dbReference type="SAM" id="Coils"/>
    </source>
</evidence>
<dbReference type="InterPro" id="IPR011990">
    <property type="entry name" value="TPR-like_helical_dom_sf"/>
</dbReference>
<dbReference type="InterPro" id="IPR019734">
    <property type="entry name" value="TPR_rpt"/>
</dbReference>
<feature type="coiled-coil region" evidence="2">
    <location>
        <begin position="20"/>
        <end position="47"/>
    </location>
</feature>
<dbReference type="Gene3D" id="1.25.40.10">
    <property type="entry name" value="Tetratricopeptide repeat domain"/>
    <property type="match status" value="1"/>
</dbReference>
<feature type="repeat" description="TPR" evidence="1">
    <location>
        <begin position="146"/>
        <end position="179"/>
    </location>
</feature>
<comment type="caution">
    <text evidence="3">The sequence shown here is derived from an EMBL/GenBank/DDBJ whole genome shotgun (WGS) entry which is preliminary data.</text>
</comment>
<proteinExistence type="predicted"/>
<accession>A0A3D9CLZ1</accession>
<organism evidence="3 4">
    <name type="scientific">Epilithonimonas hispanica</name>
    <dbReference type="NCBI Taxonomy" id="358687"/>
    <lineage>
        <taxon>Bacteria</taxon>
        <taxon>Pseudomonadati</taxon>
        <taxon>Bacteroidota</taxon>
        <taxon>Flavobacteriia</taxon>
        <taxon>Flavobacteriales</taxon>
        <taxon>Weeksellaceae</taxon>
        <taxon>Chryseobacterium group</taxon>
        <taxon>Epilithonimonas</taxon>
    </lineage>
</organism>
<sequence>MNKKFTKYFATFLLLLIGFLNAKDLNIKALEKEITKYNREGKQKDSQKRLFDLLLVGNLTKEEKANVFFYMGTTYRSVDDYLMCIDYLNRSYNIAKKLPKDNALRMKLDYEYAFSYFDNKEFDKSSKMMSRIANENYINAIPENQSYILLQEGYLFLRENQFDRAELKYEQALDMPQNGVIQSPLLKYTDDKHGYNMIGNPYPSNLDFDKFVAANTSIVNGLAYLWTNNDSSITVQLGSSYTTNYPINNYAMVNRTGGLAATYPGYNNNRPVGFVSVGQAFIIQAKADGKGKALVFDNSMRSTTAANFFNKSECIRKK</sequence>
<dbReference type="RefSeq" id="WP_116036888.1">
    <property type="nucleotide sequence ID" value="NZ_JBHLVV010000050.1"/>
</dbReference>
<keyword evidence="1" id="KW-0802">TPR repeat</keyword>
<dbReference type="OrthoDB" id="9797341at2"/>
<reference evidence="3 4" key="1">
    <citation type="journal article" date="2006" name="Int. J. Syst. Evol. Microbiol.">
        <title>Chryseobacterium hispanicum sp. nov., isolated from the drinking water distribution system of Sevilla, Spain.</title>
        <authorList>
            <person name="Gallego V."/>
            <person name="Garcia M.T."/>
            <person name="Ventosa A."/>
        </authorList>
    </citation>
    <scope>NUCLEOTIDE SEQUENCE [LARGE SCALE GENOMIC DNA]</scope>
    <source>
        <strain evidence="3 4">KCTC 22104</strain>
    </source>
</reference>
<dbReference type="SUPFAM" id="SSF48452">
    <property type="entry name" value="TPR-like"/>
    <property type="match status" value="1"/>
</dbReference>
<dbReference type="PROSITE" id="PS50005">
    <property type="entry name" value="TPR"/>
    <property type="match status" value="1"/>
</dbReference>